<dbReference type="InterPro" id="IPR009057">
    <property type="entry name" value="Homeodomain-like_sf"/>
</dbReference>
<dbReference type="Proteomes" id="UP000729701">
    <property type="component" value="Unassembled WGS sequence"/>
</dbReference>
<evidence type="ECO:0000256" key="1">
    <source>
        <dbReference type="ARBA" id="ARBA00023015"/>
    </source>
</evidence>
<dbReference type="SUPFAM" id="SSF46689">
    <property type="entry name" value="Homeodomain-like"/>
    <property type="match status" value="2"/>
</dbReference>
<protein>
    <submittedName>
        <fullName evidence="4">AraC family transcriptional regulator</fullName>
    </submittedName>
</protein>
<dbReference type="PANTHER" id="PTHR47893">
    <property type="entry name" value="REGULATORY PROTEIN PCHR"/>
    <property type="match status" value="1"/>
</dbReference>
<dbReference type="AlphaFoldDB" id="A0A951QU72"/>
<evidence type="ECO:0000256" key="2">
    <source>
        <dbReference type="ARBA" id="ARBA00023163"/>
    </source>
</evidence>
<reference evidence="4" key="1">
    <citation type="submission" date="2021-05" db="EMBL/GenBank/DDBJ databases">
        <authorList>
            <person name="Pietrasiak N."/>
            <person name="Ward R."/>
            <person name="Stajich J.E."/>
            <person name="Kurbessoian T."/>
        </authorList>
    </citation>
    <scope>NUCLEOTIDE SEQUENCE</scope>
    <source>
        <strain evidence="4">GSE-NOS-MK-12-04C</strain>
    </source>
</reference>
<evidence type="ECO:0000259" key="3">
    <source>
        <dbReference type="PROSITE" id="PS01124"/>
    </source>
</evidence>
<dbReference type="EMBL" id="JAHHGZ010000066">
    <property type="protein sequence ID" value="MBW4672184.1"/>
    <property type="molecule type" value="Genomic_DNA"/>
</dbReference>
<name>A0A951QU72_9CYAN</name>
<dbReference type="PANTHER" id="PTHR47893:SF1">
    <property type="entry name" value="REGULATORY PROTEIN PCHR"/>
    <property type="match status" value="1"/>
</dbReference>
<dbReference type="SMART" id="SM00342">
    <property type="entry name" value="HTH_ARAC"/>
    <property type="match status" value="1"/>
</dbReference>
<accession>A0A951QU72</accession>
<dbReference type="GO" id="GO:0043565">
    <property type="term" value="F:sequence-specific DNA binding"/>
    <property type="evidence" value="ECO:0007669"/>
    <property type="project" value="InterPro"/>
</dbReference>
<comment type="caution">
    <text evidence="4">The sequence shown here is derived from an EMBL/GenBank/DDBJ whole genome shotgun (WGS) entry which is preliminary data.</text>
</comment>
<reference evidence="4" key="2">
    <citation type="journal article" date="2022" name="Microbiol. Resour. Announc.">
        <title>Metagenome Sequencing to Explore Phylogenomics of Terrestrial Cyanobacteria.</title>
        <authorList>
            <person name="Ward R.D."/>
            <person name="Stajich J.E."/>
            <person name="Johansen J.R."/>
            <person name="Huntemann M."/>
            <person name="Clum A."/>
            <person name="Foster B."/>
            <person name="Foster B."/>
            <person name="Roux S."/>
            <person name="Palaniappan K."/>
            <person name="Varghese N."/>
            <person name="Mukherjee S."/>
            <person name="Reddy T.B.K."/>
            <person name="Daum C."/>
            <person name="Copeland A."/>
            <person name="Chen I.A."/>
            <person name="Ivanova N.N."/>
            <person name="Kyrpides N.C."/>
            <person name="Shapiro N."/>
            <person name="Eloe-Fadrosh E.A."/>
            <person name="Pietrasiak N."/>
        </authorList>
    </citation>
    <scope>NUCLEOTIDE SEQUENCE</scope>
    <source>
        <strain evidence="4">GSE-NOS-MK-12-04C</strain>
    </source>
</reference>
<proteinExistence type="predicted"/>
<dbReference type="GO" id="GO:0003700">
    <property type="term" value="F:DNA-binding transcription factor activity"/>
    <property type="evidence" value="ECO:0007669"/>
    <property type="project" value="InterPro"/>
</dbReference>
<dbReference type="Gene3D" id="1.10.10.60">
    <property type="entry name" value="Homeodomain-like"/>
    <property type="match status" value="1"/>
</dbReference>
<dbReference type="InterPro" id="IPR018060">
    <property type="entry name" value="HTH_AraC"/>
</dbReference>
<feature type="domain" description="HTH araC/xylS-type" evidence="3">
    <location>
        <begin position="227"/>
        <end position="325"/>
    </location>
</feature>
<dbReference type="InterPro" id="IPR053142">
    <property type="entry name" value="PchR_regulatory_protein"/>
</dbReference>
<sequence length="330" mass="37468">MSITLTDKEWDEIWDEAIQGSEYNPTSESVEELYEVPKQLGKGYRQHIEVYPGLWLLLSDYEFQDDVLLKIPINEHALHFEVLLSGKIIDNNGQFGEGHTLICGGGIQNKTIVEIKKDQRLIQVSVFMPHHLLATFFPGKDGETLPQLQQLVKDNDWQTVLFPKSTPAIQGVAQQIINCPFQGVTKKIYLQGKILELMALQLAPILENEGKKQTSPRLKPDTVARIHHAREILRCRLENPPSLLELGQIVGVSDRTLTRGFRELFDTTVFGYLTQRRMEKAEKLLREGNRSVAEVANLVGYSHLGLFAGVFKRQYGICPRECLMGKKFVS</sequence>
<gene>
    <name evidence="4" type="ORF">KME60_33370</name>
</gene>
<dbReference type="Pfam" id="PF12833">
    <property type="entry name" value="HTH_18"/>
    <property type="match status" value="1"/>
</dbReference>
<dbReference type="PROSITE" id="PS01124">
    <property type="entry name" value="HTH_ARAC_FAMILY_2"/>
    <property type="match status" value="1"/>
</dbReference>
<organism evidence="4 5">
    <name type="scientific">Cyanomargarita calcarea GSE-NOS-MK-12-04C</name>
    <dbReference type="NCBI Taxonomy" id="2839659"/>
    <lineage>
        <taxon>Bacteria</taxon>
        <taxon>Bacillati</taxon>
        <taxon>Cyanobacteriota</taxon>
        <taxon>Cyanophyceae</taxon>
        <taxon>Nostocales</taxon>
        <taxon>Cyanomargaritaceae</taxon>
        <taxon>Cyanomargarita</taxon>
    </lineage>
</organism>
<keyword evidence="2" id="KW-0804">Transcription</keyword>
<evidence type="ECO:0000313" key="4">
    <source>
        <dbReference type="EMBL" id="MBW4672184.1"/>
    </source>
</evidence>
<evidence type="ECO:0000313" key="5">
    <source>
        <dbReference type="Proteomes" id="UP000729701"/>
    </source>
</evidence>
<keyword evidence="1" id="KW-0805">Transcription regulation</keyword>